<dbReference type="Proteomes" id="UP000229739">
    <property type="component" value="Unassembled WGS sequence"/>
</dbReference>
<proteinExistence type="predicted"/>
<dbReference type="EMBL" id="PFQV01000007">
    <property type="protein sequence ID" value="PJC66718.1"/>
    <property type="molecule type" value="Genomic_DNA"/>
</dbReference>
<sequence>MKKINFNLFNRLFNRRRSPLPPSNYAPLFHPLFSAGFFDHSSTPNQLILTKNIDKKHYQVKLMTRFIKSGSHCAGLLLKQIGKIGQLASGFPQITNQPTKTTLSNYISNPRLPAESPLLKKPVKITSQSGSNNINSFSDYRKSAKNHLVPAETIPQIQSDKTNNDGNYCQRINHLLSPFENQIHNNQHCSSNDSRKKICVGKIPLNHFLTPSRINSDQRNVAPVINKLTNKNVINSTSDFGLVNTGEMIPAVNQAAATVLEKSESALSWTELNPFINLVYHNQCN</sequence>
<organism evidence="1 2">
    <name type="scientific">Candidatus Beckwithbacteria bacterium CG_4_9_14_0_2_um_filter_47_11</name>
    <dbReference type="NCBI Taxonomy" id="1974494"/>
    <lineage>
        <taxon>Bacteria</taxon>
        <taxon>Candidatus Beckwithiibacteriota</taxon>
    </lineage>
</organism>
<evidence type="ECO:0000313" key="1">
    <source>
        <dbReference type="EMBL" id="PJC66718.1"/>
    </source>
</evidence>
<evidence type="ECO:0000313" key="2">
    <source>
        <dbReference type="Proteomes" id="UP000229739"/>
    </source>
</evidence>
<accession>A0A2M8G4Z2</accession>
<dbReference type="AlphaFoldDB" id="A0A2M8G4Z2"/>
<comment type="caution">
    <text evidence="1">The sequence shown here is derived from an EMBL/GenBank/DDBJ whole genome shotgun (WGS) entry which is preliminary data.</text>
</comment>
<name>A0A2M8G4Z2_9BACT</name>
<reference evidence="2" key="1">
    <citation type="submission" date="2017-09" db="EMBL/GenBank/DDBJ databases">
        <title>Depth-based differentiation of microbial function through sediment-hosted aquifers and enrichment of novel symbionts in the deep terrestrial subsurface.</title>
        <authorList>
            <person name="Probst A.J."/>
            <person name="Ladd B."/>
            <person name="Jarett J.K."/>
            <person name="Geller-Mcgrath D.E."/>
            <person name="Sieber C.M.K."/>
            <person name="Emerson J.B."/>
            <person name="Anantharaman K."/>
            <person name="Thomas B.C."/>
            <person name="Malmstrom R."/>
            <person name="Stieglmeier M."/>
            <person name="Klingl A."/>
            <person name="Woyke T."/>
            <person name="Ryan C.M."/>
            <person name="Banfield J.F."/>
        </authorList>
    </citation>
    <scope>NUCLEOTIDE SEQUENCE [LARGE SCALE GENOMIC DNA]</scope>
</reference>
<gene>
    <name evidence="1" type="ORF">CO018_00445</name>
</gene>
<protein>
    <submittedName>
        <fullName evidence="1">Uncharacterized protein</fullName>
    </submittedName>
</protein>